<evidence type="ECO:0000256" key="1">
    <source>
        <dbReference type="ARBA" id="ARBA00002510"/>
    </source>
</evidence>
<evidence type="ECO:0000256" key="7">
    <source>
        <dbReference type="ARBA" id="ARBA00022692"/>
    </source>
</evidence>
<dbReference type="PANTHER" id="PTHR40659">
    <property type="entry name" value="NICKEL/COBALT EFFLUX SYSTEM RCNA"/>
    <property type="match status" value="1"/>
</dbReference>
<evidence type="ECO:0000256" key="2">
    <source>
        <dbReference type="ARBA" id="ARBA00004651"/>
    </source>
</evidence>
<name>A0A1G6DTX3_9HYPH</name>
<dbReference type="GO" id="GO:0032025">
    <property type="term" value="P:response to cobalt ion"/>
    <property type="evidence" value="ECO:0007669"/>
    <property type="project" value="TreeGrafter"/>
</dbReference>
<feature type="transmembrane region" description="Helical" evidence="13">
    <location>
        <begin position="210"/>
        <end position="234"/>
    </location>
</feature>
<evidence type="ECO:0000256" key="6">
    <source>
        <dbReference type="ARBA" id="ARBA00022596"/>
    </source>
</evidence>
<dbReference type="STRING" id="665467.SAMN02982931_03771"/>
<evidence type="ECO:0000256" key="11">
    <source>
        <dbReference type="ARBA" id="ARBA00023136"/>
    </source>
</evidence>
<reference evidence="14 15" key="1">
    <citation type="submission" date="2016-10" db="EMBL/GenBank/DDBJ databases">
        <authorList>
            <person name="de Groot N.N."/>
        </authorList>
    </citation>
    <scope>NUCLEOTIDE SEQUENCE [LARGE SCALE GENOMIC DNA]</scope>
    <source>
        <strain evidence="14 15">ATCC 35022</strain>
    </source>
</reference>
<keyword evidence="7 13" id="KW-0812">Transmembrane</keyword>
<evidence type="ECO:0000256" key="8">
    <source>
        <dbReference type="ARBA" id="ARBA00022989"/>
    </source>
</evidence>
<comment type="function">
    <text evidence="1">Efflux system for nickel and cobalt.</text>
</comment>
<dbReference type="Pfam" id="PF03824">
    <property type="entry name" value="NicO"/>
    <property type="match status" value="1"/>
</dbReference>
<feature type="transmembrane region" description="Helical" evidence="13">
    <location>
        <begin position="69"/>
        <end position="93"/>
    </location>
</feature>
<feature type="transmembrane region" description="Helical" evidence="13">
    <location>
        <begin position="173"/>
        <end position="198"/>
    </location>
</feature>
<dbReference type="GO" id="GO:0015099">
    <property type="term" value="F:nickel cation transmembrane transporter activity"/>
    <property type="evidence" value="ECO:0007669"/>
    <property type="project" value="UniProtKB-UniRule"/>
</dbReference>
<dbReference type="GO" id="GO:0006824">
    <property type="term" value="P:cobalt ion transport"/>
    <property type="evidence" value="ECO:0007669"/>
    <property type="project" value="UniProtKB-KW"/>
</dbReference>
<organism evidence="14 15">
    <name type="scientific">Bauldia litoralis</name>
    <dbReference type="NCBI Taxonomy" id="665467"/>
    <lineage>
        <taxon>Bacteria</taxon>
        <taxon>Pseudomonadati</taxon>
        <taxon>Pseudomonadota</taxon>
        <taxon>Alphaproteobacteria</taxon>
        <taxon>Hyphomicrobiales</taxon>
        <taxon>Kaistiaceae</taxon>
        <taxon>Bauldia</taxon>
    </lineage>
</organism>
<gene>
    <name evidence="14" type="ORF">SAMN02982931_03771</name>
</gene>
<dbReference type="AlphaFoldDB" id="A0A1G6DTX3"/>
<keyword evidence="11 13" id="KW-0472">Membrane</keyword>
<dbReference type="InterPro" id="IPR051224">
    <property type="entry name" value="NiCoT_RcnA"/>
</dbReference>
<keyword evidence="6" id="KW-0533">Nickel</keyword>
<keyword evidence="8 13" id="KW-1133">Transmembrane helix</keyword>
<comment type="subcellular location">
    <subcellularLocation>
        <location evidence="2 13">Cell membrane</location>
        <topology evidence="2 13">Multi-pass membrane protein</topology>
    </subcellularLocation>
</comment>
<keyword evidence="15" id="KW-1185">Reference proteome</keyword>
<keyword evidence="9" id="KW-0406">Ion transport</keyword>
<dbReference type="InterPro" id="IPR011541">
    <property type="entry name" value="Ni/Co_transpt_high_affinity"/>
</dbReference>
<accession>A0A1G6DTX3</accession>
<dbReference type="GO" id="GO:0010045">
    <property type="term" value="P:response to nickel cation"/>
    <property type="evidence" value="ECO:0007669"/>
    <property type="project" value="TreeGrafter"/>
</dbReference>
<dbReference type="Proteomes" id="UP000199071">
    <property type="component" value="Unassembled WGS sequence"/>
</dbReference>
<sequence>MMAWLVAAQEWIYGTINGYLSAFASNEDWSALLSVMPLGIGFGAIHALTPGHSKTLLASYLVGSPLAYLRGLAVSSVLAATHVGMAVVIALFAAELLTRTLVGAGRAPTVEDISRGLLVLIGIWFVVRAVRGSSGHTHGEREGVAVGVIAGLIPCPLTLFVMVLALSRGVPEAGLAFALAMMIGVGLTLGVVALLAVAGRSALTAAMKKFGTSISVVSRTLDALAGSLLIVFGFRELLL</sequence>
<keyword evidence="4 13" id="KW-0813">Transport</keyword>
<evidence type="ECO:0000313" key="14">
    <source>
        <dbReference type="EMBL" id="SDB48624.1"/>
    </source>
</evidence>
<comment type="similarity">
    <text evidence="13">Belongs to the NiCoT transporter (TC 2.A.52) family.</text>
</comment>
<protein>
    <recommendedName>
        <fullName evidence="13">Nickel/cobalt efflux system</fullName>
    </recommendedName>
</protein>
<dbReference type="GO" id="GO:0046583">
    <property type="term" value="F:monoatomic cation efflux transmembrane transporter activity"/>
    <property type="evidence" value="ECO:0007669"/>
    <property type="project" value="TreeGrafter"/>
</dbReference>
<evidence type="ECO:0000256" key="13">
    <source>
        <dbReference type="RuleBase" id="RU362101"/>
    </source>
</evidence>
<evidence type="ECO:0000256" key="5">
    <source>
        <dbReference type="ARBA" id="ARBA00022475"/>
    </source>
</evidence>
<proteinExistence type="inferred from homology"/>
<feature type="transmembrane region" description="Helical" evidence="13">
    <location>
        <begin position="113"/>
        <end position="131"/>
    </location>
</feature>
<dbReference type="EMBL" id="FMXQ01000008">
    <property type="protein sequence ID" value="SDB48624.1"/>
    <property type="molecule type" value="Genomic_DNA"/>
</dbReference>
<evidence type="ECO:0000256" key="10">
    <source>
        <dbReference type="ARBA" id="ARBA00023112"/>
    </source>
</evidence>
<evidence type="ECO:0000256" key="4">
    <source>
        <dbReference type="ARBA" id="ARBA00022448"/>
    </source>
</evidence>
<keyword evidence="3" id="KW-0171">Cobalt transport</keyword>
<dbReference type="PANTHER" id="PTHR40659:SF1">
    <property type="entry name" value="NICKEL_COBALT EFFLUX SYSTEM RCNA"/>
    <property type="match status" value="1"/>
</dbReference>
<evidence type="ECO:0000256" key="12">
    <source>
        <dbReference type="ARBA" id="ARBA00023285"/>
    </source>
</evidence>
<evidence type="ECO:0000256" key="9">
    <source>
        <dbReference type="ARBA" id="ARBA00023065"/>
    </source>
</evidence>
<dbReference type="GO" id="GO:0005886">
    <property type="term" value="C:plasma membrane"/>
    <property type="evidence" value="ECO:0007669"/>
    <property type="project" value="UniProtKB-SubCell"/>
</dbReference>
<feature type="transmembrane region" description="Helical" evidence="13">
    <location>
        <begin position="143"/>
        <end position="167"/>
    </location>
</feature>
<evidence type="ECO:0000256" key="3">
    <source>
        <dbReference type="ARBA" id="ARBA00022426"/>
    </source>
</evidence>
<dbReference type="OrthoDB" id="8266312at2"/>
<keyword evidence="10" id="KW-0921">Nickel transport</keyword>
<feature type="transmembrane region" description="Helical" evidence="13">
    <location>
        <begin position="29"/>
        <end position="48"/>
    </location>
</feature>
<evidence type="ECO:0000313" key="15">
    <source>
        <dbReference type="Proteomes" id="UP000199071"/>
    </source>
</evidence>
<keyword evidence="5" id="KW-1003">Cell membrane</keyword>
<keyword evidence="12" id="KW-0170">Cobalt</keyword>